<dbReference type="PANTHER" id="PTHR41259">
    <property type="entry name" value="DOUBLE-STRAND BREAK REPAIR RAD50 ATPASE, PUTATIVE-RELATED"/>
    <property type="match status" value="1"/>
</dbReference>
<dbReference type="Pfam" id="PF13476">
    <property type="entry name" value="AAA_23"/>
    <property type="match status" value="1"/>
</dbReference>
<evidence type="ECO:0000256" key="1">
    <source>
        <dbReference type="SAM" id="Coils"/>
    </source>
</evidence>
<feature type="domain" description="Rad50/SbcC-type AAA" evidence="2">
    <location>
        <begin position="5"/>
        <end position="51"/>
    </location>
</feature>
<dbReference type="SUPFAM" id="SSF52540">
    <property type="entry name" value="P-loop containing nucleoside triphosphate hydrolases"/>
    <property type="match status" value="1"/>
</dbReference>
<dbReference type="Proteomes" id="UP001071478">
    <property type="component" value="Unassembled WGS sequence"/>
</dbReference>
<gene>
    <name evidence="3" type="ORF">OS129_07200</name>
</gene>
<dbReference type="InterPro" id="IPR038729">
    <property type="entry name" value="Rad50/SbcC_AAA"/>
</dbReference>
<name>A0A9Q4C828_9CORY</name>
<dbReference type="AlphaFoldDB" id="A0A9Q4C828"/>
<dbReference type="EMBL" id="JAPMKU010000003">
    <property type="protein sequence ID" value="MCX7468659.1"/>
    <property type="molecule type" value="Genomic_DNA"/>
</dbReference>
<evidence type="ECO:0000313" key="4">
    <source>
        <dbReference type="Proteomes" id="UP001071478"/>
    </source>
</evidence>
<protein>
    <submittedName>
        <fullName evidence="3">AAA family ATPase</fullName>
    </submittedName>
</protein>
<feature type="coiled-coil region" evidence="1">
    <location>
        <begin position="562"/>
        <end position="615"/>
    </location>
</feature>
<comment type="caution">
    <text evidence="3">The sequence shown here is derived from an EMBL/GenBank/DDBJ whole genome shotgun (WGS) entry which is preliminary data.</text>
</comment>
<dbReference type="Gene3D" id="3.40.50.300">
    <property type="entry name" value="P-loop containing nucleotide triphosphate hydrolases"/>
    <property type="match status" value="2"/>
</dbReference>
<organism evidence="3 4">
    <name type="scientific">Corynebacterium pygosceleis</name>
    <dbReference type="NCBI Taxonomy" id="2800406"/>
    <lineage>
        <taxon>Bacteria</taxon>
        <taxon>Bacillati</taxon>
        <taxon>Actinomycetota</taxon>
        <taxon>Actinomycetes</taxon>
        <taxon>Mycobacteriales</taxon>
        <taxon>Corynebacteriaceae</taxon>
        <taxon>Corynebacterium</taxon>
    </lineage>
</organism>
<evidence type="ECO:0000259" key="2">
    <source>
        <dbReference type="Pfam" id="PF13476"/>
    </source>
</evidence>
<reference evidence="3" key="1">
    <citation type="submission" date="2022-11" db="EMBL/GenBank/DDBJ databases">
        <title>Corynebacterium sp. isolated from Penguins.</title>
        <authorList>
            <person name="Sedlar K."/>
            <person name="Svec P."/>
        </authorList>
    </citation>
    <scope>NUCLEOTIDE SEQUENCE</scope>
    <source>
        <strain evidence="3">P7374</strain>
    </source>
</reference>
<dbReference type="InterPro" id="IPR027417">
    <property type="entry name" value="P-loop_NTPase"/>
</dbReference>
<dbReference type="PANTHER" id="PTHR41259:SF1">
    <property type="entry name" value="DOUBLE-STRAND BREAK REPAIR RAD50 ATPASE, PUTATIVE-RELATED"/>
    <property type="match status" value="1"/>
</dbReference>
<dbReference type="GO" id="GO:0016887">
    <property type="term" value="F:ATP hydrolysis activity"/>
    <property type="evidence" value="ECO:0007669"/>
    <property type="project" value="InterPro"/>
</dbReference>
<sequence>MRIHSIIIDNVRGIDHLELTDLPDTGLIVISGDNEQGKSTVLESVRTVLTVPHSSGRREVRALQPVGQDVAPRIELAATVGPCSFTVTKTYLRQKSAVLTVRCPRPENLTGREAEDRLTAILDEYLDTALMDVLFVRQGELDAAVSAAGVPSLARALGDSGAPDTGEDPQVGEEEQLLRRVEQEYERYYTAARGTETGELRAAREAAASASTELDEATAEVERLAGYVEEVRRRSAEEAAARARRPDAVRERAELRETAKRAERAESRVTAAENTLTAATATLEASLGRMRRRKELVAQVAAMEEEVGDLTRARVDLADAATREQSRIDELQVDLAAAEDDLSRATELVESRERRHRETVASARRRELAGILGELDDLDGRTATLREYLAGNTVTEPEVTDAENAELELKLALGRRDAASATVALTAVEATPVTVDGETVTVDGEERSYDVTEPVTLTTGGVTAVITPGAGIEGANADVNSARQALDALLRAMDCPDVDTARKRLEEHRTRQRELDTLRRERQATLAGRDEQALRHEMTALGAPAEPDTEPEPDTDASGADIEAAKTARDEAGNRVDLLRARLSAQSERRARGALAVHDAKMESARAALRRAEDALGGADPEDHAGTADDADLDTLIAAQTEARESAAAELATAVGELEKTNPELTGKLLRGAETQVSSIDETIRLAERAVAENRGRIEQATGAEERLEKATSAERRARENLASTLRRAEAVRRLREVLHRHRDDARRRYAEPFSRRLTTMAAAVFGPDVRFGLTEELAVADRTLGRATVDVDSLSGGAREQIGVLVRLSIAELVGQDGGVPVFIDDALGSTDSERLRRMATVLADAGENGQVFVLTCVPSRYDRVPGRTHLTMSELRNRRDTSPNP</sequence>
<evidence type="ECO:0000313" key="3">
    <source>
        <dbReference type="EMBL" id="MCX7468659.1"/>
    </source>
</evidence>
<keyword evidence="1" id="KW-0175">Coiled coil</keyword>
<dbReference type="RefSeq" id="WP_248086102.1">
    <property type="nucleotide sequence ID" value="NZ_JALNJA010000003.1"/>
</dbReference>
<proteinExistence type="predicted"/>
<feature type="coiled-coil region" evidence="1">
    <location>
        <begin position="200"/>
        <end position="355"/>
    </location>
</feature>
<dbReference type="GO" id="GO:0006302">
    <property type="term" value="P:double-strand break repair"/>
    <property type="evidence" value="ECO:0007669"/>
    <property type="project" value="InterPro"/>
</dbReference>
<accession>A0A9Q4C828</accession>